<dbReference type="EMBL" id="CAJVQC010029574">
    <property type="protein sequence ID" value="CAG8742998.1"/>
    <property type="molecule type" value="Genomic_DNA"/>
</dbReference>
<gene>
    <name evidence="1" type="ORF">RPERSI_LOCUS13347</name>
</gene>
<feature type="non-terminal residue" evidence="1">
    <location>
        <position position="184"/>
    </location>
</feature>
<feature type="non-terminal residue" evidence="1">
    <location>
        <position position="1"/>
    </location>
</feature>
<sequence length="184" mass="20541">TVVPDTSCSNKILNESDPSTTLIVYAYYDPDVNFTDGTVLNLPVGVYFQISANNSLSNDTLPTLQSYPVIQLMDPDIITSENKHADTKLSELLSEGTNIYVLSPYQRQVIWLDRVKYSDLGSSLKKGVLSVARTSSEHVFNYFDLTTRIQTLSPLNPQVINPSQFATTLEVYNQSSTLITYKET</sequence>
<proteinExistence type="predicted"/>
<dbReference type="Proteomes" id="UP000789920">
    <property type="component" value="Unassembled WGS sequence"/>
</dbReference>
<reference evidence="1" key="1">
    <citation type="submission" date="2021-06" db="EMBL/GenBank/DDBJ databases">
        <authorList>
            <person name="Kallberg Y."/>
            <person name="Tangrot J."/>
            <person name="Rosling A."/>
        </authorList>
    </citation>
    <scope>NUCLEOTIDE SEQUENCE</scope>
    <source>
        <strain evidence="1">MA461A</strain>
    </source>
</reference>
<accession>A0ACA9QAG9</accession>
<keyword evidence="2" id="KW-1185">Reference proteome</keyword>
<evidence type="ECO:0000313" key="1">
    <source>
        <dbReference type="EMBL" id="CAG8742998.1"/>
    </source>
</evidence>
<name>A0ACA9QAG9_9GLOM</name>
<protein>
    <submittedName>
        <fullName evidence="1">20674_t:CDS:1</fullName>
    </submittedName>
</protein>
<evidence type="ECO:0000313" key="2">
    <source>
        <dbReference type="Proteomes" id="UP000789920"/>
    </source>
</evidence>
<comment type="caution">
    <text evidence="1">The sequence shown here is derived from an EMBL/GenBank/DDBJ whole genome shotgun (WGS) entry which is preliminary data.</text>
</comment>
<organism evidence="1 2">
    <name type="scientific">Racocetra persica</name>
    <dbReference type="NCBI Taxonomy" id="160502"/>
    <lineage>
        <taxon>Eukaryota</taxon>
        <taxon>Fungi</taxon>
        <taxon>Fungi incertae sedis</taxon>
        <taxon>Mucoromycota</taxon>
        <taxon>Glomeromycotina</taxon>
        <taxon>Glomeromycetes</taxon>
        <taxon>Diversisporales</taxon>
        <taxon>Gigasporaceae</taxon>
        <taxon>Racocetra</taxon>
    </lineage>
</organism>